<dbReference type="InterPro" id="IPR018392">
    <property type="entry name" value="LysM"/>
</dbReference>
<name>I4D3Y0_DESAJ</name>
<sequence length="50" mass="6060">MHNRHVVRRGESLHKIAKRSGTSVHHLLRLNPWLRRNPNLIYPGERIRTW</sequence>
<evidence type="ECO:0000259" key="1">
    <source>
        <dbReference type="PROSITE" id="PS51782"/>
    </source>
</evidence>
<gene>
    <name evidence="2" type="ordered locus">Desaci_1490</name>
</gene>
<dbReference type="eggNOG" id="ENOG502ZNP5">
    <property type="taxonomic scope" value="Bacteria"/>
</dbReference>
<feature type="domain" description="LysM" evidence="1">
    <location>
        <begin position="3"/>
        <end position="49"/>
    </location>
</feature>
<dbReference type="InterPro" id="IPR036779">
    <property type="entry name" value="LysM_dom_sf"/>
</dbReference>
<accession>I4D3Y0</accession>
<dbReference type="SMART" id="SM00257">
    <property type="entry name" value="LysM"/>
    <property type="match status" value="1"/>
</dbReference>
<organism evidence="2 3">
    <name type="scientific">Desulfosporosinus acidiphilus (strain DSM 22704 / JCM 16185 / SJ4)</name>
    <dbReference type="NCBI Taxonomy" id="646529"/>
    <lineage>
        <taxon>Bacteria</taxon>
        <taxon>Bacillati</taxon>
        <taxon>Bacillota</taxon>
        <taxon>Clostridia</taxon>
        <taxon>Eubacteriales</taxon>
        <taxon>Desulfitobacteriaceae</taxon>
        <taxon>Desulfosporosinus</taxon>
    </lineage>
</organism>
<evidence type="ECO:0000313" key="3">
    <source>
        <dbReference type="Proteomes" id="UP000002892"/>
    </source>
</evidence>
<dbReference type="CDD" id="cd00118">
    <property type="entry name" value="LysM"/>
    <property type="match status" value="1"/>
</dbReference>
<dbReference type="EMBL" id="CP003639">
    <property type="protein sequence ID" value="AFM40504.1"/>
    <property type="molecule type" value="Genomic_DNA"/>
</dbReference>
<dbReference type="HOGENOM" id="CLU_3152014_0_0_9"/>
<dbReference type="KEGG" id="dai:Desaci_1490"/>
<proteinExistence type="predicted"/>
<dbReference type="Pfam" id="PF01476">
    <property type="entry name" value="LysM"/>
    <property type="match status" value="1"/>
</dbReference>
<dbReference type="AlphaFoldDB" id="I4D3Y0"/>
<evidence type="ECO:0000313" key="2">
    <source>
        <dbReference type="EMBL" id="AFM40504.1"/>
    </source>
</evidence>
<protein>
    <submittedName>
        <fullName evidence="2">LysM domain-containing protein</fullName>
    </submittedName>
</protein>
<dbReference type="SUPFAM" id="SSF54106">
    <property type="entry name" value="LysM domain"/>
    <property type="match status" value="1"/>
</dbReference>
<dbReference type="PROSITE" id="PS51782">
    <property type="entry name" value="LYSM"/>
    <property type="match status" value="1"/>
</dbReference>
<keyword evidence="3" id="KW-1185">Reference proteome</keyword>
<reference evidence="2 3" key="1">
    <citation type="journal article" date="2012" name="J. Bacteriol.">
        <title>Complete genome sequences of Desulfosporosinus orientis DSM765T, Desulfosporosinus youngiae DSM17734T, Desulfosporosinus meridiei DSM13257T, and Desulfosporosinus acidiphilus DSM22704T.</title>
        <authorList>
            <person name="Pester M."/>
            <person name="Brambilla E."/>
            <person name="Alazard D."/>
            <person name="Rattei T."/>
            <person name="Weinmaier T."/>
            <person name="Han J."/>
            <person name="Lucas S."/>
            <person name="Lapidus A."/>
            <person name="Cheng J.F."/>
            <person name="Goodwin L."/>
            <person name="Pitluck S."/>
            <person name="Peters L."/>
            <person name="Ovchinnikova G."/>
            <person name="Teshima H."/>
            <person name="Detter J.C."/>
            <person name="Han C.S."/>
            <person name="Tapia R."/>
            <person name="Land M.L."/>
            <person name="Hauser L."/>
            <person name="Kyrpides N.C."/>
            <person name="Ivanova N.N."/>
            <person name="Pagani I."/>
            <person name="Huntmann M."/>
            <person name="Wei C.L."/>
            <person name="Davenport K.W."/>
            <person name="Daligault H."/>
            <person name="Chain P.S."/>
            <person name="Chen A."/>
            <person name="Mavromatis K."/>
            <person name="Markowitz V."/>
            <person name="Szeto E."/>
            <person name="Mikhailova N."/>
            <person name="Pati A."/>
            <person name="Wagner M."/>
            <person name="Woyke T."/>
            <person name="Ollivier B."/>
            <person name="Klenk H.P."/>
            <person name="Spring S."/>
            <person name="Loy A."/>
        </authorList>
    </citation>
    <scope>NUCLEOTIDE SEQUENCE [LARGE SCALE GENOMIC DNA]</scope>
    <source>
        <strain evidence="3">DSM 22704 / JCM 16185 / SJ4</strain>
    </source>
</reference>
<dbReference type="Proteomes" id="UP000002892">
    <property type="component" value="Chromosome"/>
</dbReference>
<dbReference type="Gene3D" id="3.10.350.10">
    <property type="entry name" value="LysM domain"/>
    <property type="match status" value="1"/>
</dbReference>
<dbReference type="RefSeq" id="WP_014826511.1">
    <property type="nucleotide sequence ID" value="NC_018068.1"/>
</dbReference>